<dbReference type="InterPro" id="IPR044800">
    <property type="entry name" value="LEC2-like"/>
</dbReference>
<evidence type="ECO:0000256" key="2">
    <source>
        <dbReference type="ARBA" id="ARBA00023015"/>
    </source>
</evidence>
<protein>
    <recommendedName>
        <fullName evidence="7">TF-B3 domain-containing protein</fullName>
    </recommendedName>
</protein>
<dbReference type="Proteomes" id="UP000734854">
    <property type="component" value="Unassembled WGS sequence"/>
</dbReference>
<evidence type="ECO:0000256" key="5">
    <source>
        <dbReference type="ARBA" id="ARBA00023242"/>
    </source>
</evidence>
<accession>A0A8J5HI51</accession>
<evidence type="ECO:0000313" key="9">
    <source>
        <dbReference type="Proteomes" id="UP000734854"/>
    </source>
</evidence>
<keyword evidence="5" id="KW-0539">Nucleus</keyword>
<dbReference type="AlphaFoldDB" id="A0A8J5HI51"/>
<evidence type="ECO:0000256" key="6">
    <source>
        <dbReference type="SAM" id="MobiDB-lite"/>
    </source>
</evidence>
<gene>
    <name evidence="8" type="ORF">ZIOFF_009716</name>
</gene>
<proteinExistence type="predicted"/>
<evidence type="ECO:0000313" key="8">
    <source>
        <dbReference type="EMBL" id="KAG6527593.1"/>
    </source>
</evidence>
<dbReference type="SMART" id="SM01019">
    <property type="entry name" value="B3"/>
    <property type="match status" value="1"/>
</dbReference>
<feature type="domain" description="TF-B3" evidence="7">
    <location>
        <begin position="59"/>
        <end position="167"/>
    </location>
</feature>
<keyword evidence="4" id="KW-0804">Transcription</keyword>
<dbReference type="Gene3D" id="2.40.330.10">
    <property type="entry name" value="DNA-binding pseudobarrel domain"/>
    <property type="match status" value="1"/>
</dbReference>
<sequence length="373" mass="41910">MELGDGRSAFSVTTERGEVWRYAPSYSSSSYSSSSSSSSAPFKWKEGDYFWGVDKEAMFDKVVTPSDVGKLNRLVIPKQHAEKYFPLGGGAGGRNPSGVMLAFEDRNGQSWCFRYCYWGSSQSYVMTKGWSRFVKEKRLDAGDAIAFGRGVGEPSRDRLYIDWKRRPESRPLRGFSFCHFFMPPLPLVVFFHPPAALRPVQVDPPPDNDRRQARDKGVWLFGINLLASQTDAGGSSDFTSSQGSSSSLDLDSSLLTKTDPWKLELEKARRAAASAVKMYNHAADERETVKSEVEIWESRIQKLLMIGFCVCKFRNKNLRASNLCKAEIPEMLVIKNSGLLNLMWTIYDSIAMILDLLEALFSNQYTGLKIGVE</sequence>
<evidence type="ECO:0000256" key="3">
    <source>
        <dbReference type="ARBA" id="ARBA00023125"/>
    </source>
</evidence>
<evidence type="ECO:0000256" key="1">
    <source>
        <dbReference type="ARBA" id="ARBA00004123"/>
    </source>
</evidence>
<dbReference type="GO" id="GO:0003700">
    <property type="term" value="F:DNA-binding transcription factor activity"/>
    <property type="evidence" value="ECO:0007669"/>
    <property type="project" value="InterPro"/>
</dbReference>
<keyword evidence="2" id="KW-0805">Transcription regulation</keyword>
<dbReference type="InterPro" id="IPR003340">
    <property type="entry name" value="B3_DNA-bd"/>
</dbReference>
<keyword evidence="9" id="KW-1185">Reference proteome</keyword>
<keyword evidence="3" id="KW-0238">DNA-binding</keyword>
<dbReference type="SUPFAM" id="SSF101936">
    <property type="entry name" value="DNA-binding pseudobarrel domain"/>
    <property type="match status" value="1"/>
</dbReference>
<dbReference type="GO" id="GO:0005634">
    <property type="term" value="C:nucleus"/>
    <property type="evidence" value="ECO:0007669"/>
    <property type="project" value="UniProtKB-SubCell"/>
</dbReference>
<comment type="caution">
    <text evidence="8">The sequence shown here is derived from an EMBL/GenBank/DDBJ whole genome shotgun (WGS) entry which is preliminary data.</text>
</comment>
<evidence type="ECO:0000256" key="4">
    <source>
        <dbReference type="ARBA" id="ARBA00023163"/>
    </source>
</evidence>
<dbReference type="PANTHER" id="PTHR31140:SF2">
    <property type="entry name" value="B3 DOMAIN-CONTAINING TRANSCRIPTION FACTOR NGA2"/>
    <property type="match status" value="1"/>
</dbReference>
<dbReference type="PANTHER" id="PTHR31140">
    <property type="entry name" value="B3 DOMAIN-CONTAINING TRANSCRIPTION FACTOR ABI3"/>
    <property type="match status" value="1"/>
</dbReference>
<dbReference type="Pfam" id="PF02362">
    <property type="entry name" value="B3"/>
    <property type="match status" value="1"/>
</dbReference>
<comment type="subcellular location">
    <subcellularLocation>
        <location evidence="1">Nucleus</location>
    </subcellularLocation>
</comment>
<name>A0A8J5HI51_ZINOF</name>
<dbReference type="PROSITE" id="PS50863">
    <property type="entry name" value="B3"/>
    <property type="match status" value="1"/>
</dbReference>
<evidence type="ECO:0000259" key="7">
    <source>
        <dbReference type="PROSITE" id="PS50863"/>
    </source>
</evidence>
<dbReference type="EMBL" id="JACMSC010000003">
    <property type="protein sequence ID" value="KAG6527593.1"/>
    <property type="molecule type" value="Genomic_DNA"/>
</dbReference>
<reference evidence="8 9" key="1">
    <citation type="submission" date="2020-08" db="EMBL/GenBank/DDBJ databases">
        <title>Plant Genome Project.</title>
        <authorList>
            <person name="Zhang R.-G."/>
        </authorList>
    </citation>
    <scope>NUCLEOTIDE SEQUENCE [LARGE SCALE GENOMIC DNA]</scope>
    <source>
        <tissue evidence="8">Rhizome</tissue>
    </source>
</reference>
<dbReference type="InterPro" id="IPR015300">
    <property type="entry name" value="DNA-bd_pseudobarrel_sf"/>
</dbReference>
<feature type="compositionally biased region" description="Low complexity" evidence="6">
    <location>
        <begin position="233"/>
        <end position="251"/>
    </location>
</feature>
<feature type="region of interest" description="Disordered" evidence="6">
    <location>
        <begin position="232"/>
        <end position="251"/>
    </location>
</feature>
<dbReference type="GO" id="GO:0003677">
    <property type="term" value="F:DNA binding"/>
    <property type="evidence" value="ECO:0007669"/>
    <property type="project" value="UniProtKB-KW"/>
</dbReference>
<dbReference type="CDD" id="cd10017">
    <property type="entry name" value="B3_DNA"/>
    <property type="match status" value="1"/>
</dbReference>
<organism evidence="8 9">
    <name type="scientific">Zingiber officinale</name>
    <name type="common">Ginger</name>
    <name type="synonym">Amomum zingiber</name>
    <dbReference type="NCBI Taxonomy" id="94328"/>
    <lineage>
        <taxon>Eukaryota</taxon>
        <taxon>Viridiplantae</taxon>
        <taxon>Streptophyta</taxon>
        <taxon>Embryophyta</taxon>
        <taxon>Tracheophyta</taxon>
        <taxon>Spermatophyta</taxon>
        <taxon>Magnoliopsida</taxon>
        <taxon>Liliopsida</taxon>
        <taxon>Zingiberales</taxon>
        <taxon>Zingiberaceae</taxon>
        <taxon>Zingiber</taxon>
    </lineage>
</organism>